<keyword evidence="3" id="KW-1185">Reference proteome</keyword>
<evidence type="ECO:0000313" key="2">
    <source>
        <dbReference type="EMBL" id="KAJ7635862.1"/>
    </source>
</evidence>
<organism evidence="2 3">
    <name type="scientific">Mycena rosella</name>
    <name type="common">Pink bonnet</name>
    <name type="synonym">Agaricus rosellus</name>
    <dbReference type="NCBI Taxonomy" id="1033263"/>
    <lineage>
        <taxon>Eukaryota</taxon>
        <taxon>Fungi</taxon>
        <taxon>Dikarya</taxon>
        <taxon>Basidiomycota</taxon>
        <taxon>Agaricomycotina</taxon>
        <taxon>Agaricomycetes</taxon>
        <taxon>Agaricomycetidae</taxon>
        <taxon>Agaricales</taxon>
        <taxon>Marasmiineae</taxon>
        <taxon>Mycenaceae</taxon>
        <taxon>Mycena</taxon>
    </lineage>
</organism>
<feature type="region of interest" description="Disordered" evidence="1">
    <location>
        <begin position="46"/>
        <end position="71"/>
    </location>
</feature>
<sequence length="126" mass="14261">MTPSAAGRPPPLDEPPANGIDPLALYSRALHAYTLRLWTESLKAVEERRRDRVAQNERPDPTKPTKLSTRPPAATAIISRYGDTPLEHSHAPACRRLYIPTPPGDRDRDLYYLRHSLALLWTRCNL</sequence>
<name>A0AAD7FSZ0_MYCRO</name>
<accession>A0AAD7FSZ0</accession>
<comment type="caution">
    <text evidence="2">The sequence shown here is derived from an EMBL/GenBank/DDBJ whole genome shotgun (WGS) entry which is preliminary data.</text>
</comment>
<evidence type="ECO:0000256" key="1">
    <source>
        <dbReference type="SAM" id="MobiDB-lite"/>
    </source>
</evidence>
<proteinExistence type="predicted"/>
<dbReference type="Proteomes" id="UP001221757">
    <property type="component" value="Unassembled WGS sequence"/>
</dbReference>
<feature type="compositionally biased region" description="Basic and acidic residues" evidence="1">
    <location>
        <begin position="46"/>
        <end position="63"/>
    </location>
</feature>
<gene>
    <name evidence="2" type="ORF">B0H17DRAFT_1217255</name>
</gene>
<reference evidence="2" key="1">
    <citation type="submission" date="2023-03" db="EMBL/GenBank/DDBJ databases">
        <title>Massive genome expansion in bonnet fungi (Mycena s.s.) driven by repeated elements and novel gene families across ecological guilds.</title>
        <authorList>
            <consortium name="Lawrence Berkeley National Laboratory"/>
            <person name="Harder C.B."/>
            <person name="Miyauchi S."/>
            <person name="Viragh M."/>
            <person name="Kuo A."/>
            <person name="Thoen E."/>
            <person name="Andreopoulos B."/>
            <person name="Lu D."/>
            <person name="Skrede I."/>
            <person name="Drula E."/>
            <person name="Henrissat B."/>
            <person name="Morin E."/>
            <person name="Kohler A."/>
            <person name="Barry K."/>
            <person name="LaButti K."/>
            <person name="Morin E."/>
            <person name="Salamov A."/>
            <person name="Lipzen A."/>
            <person name="Mereny Z."/>
            <person name="Hegedus B."/>
            <person name="Baldrian P."/>
            <person name="Stursova M."/>
            <person name="Weitz H."/>
            <person name="Taylor A."/>
            <person name="Grigoriev I.V."/>
            <person name="Nagy L.G."/>
            <person name="Martin F."/>
            <person name="Kauserud H."/>
        </authorList>
    </citation>
    <scope>NUCLEOTIDE SEQUENCE</scope>
    <source>
        <strain evidence="2">CBHHK067</strain>
    </source>
</reference>
<dbReference type="AlphaFoldDB" id="A0AAD7FSZ0"/>
<feature type="region of interest" description="Disordered" evidence="1">
    <location>
        <begin position="1"/>
        <end position="21"/>
    </location>
</feature>
<protein>
    <submittedName>
        <fullName evidence="2">Uncharacterized protein</fullName>
    </submittedName>
</protein>
<dbReference type="EMBL" id="JARKIE010000468">
    <property type="protein sequence ID" value="KAJ7635862.1"/>
    <property type="molecule type" value="Genomic_DNA"/>
</dbReference>
<evidence type="ECO:0000313" key="3">
    <source>
        <dbReference type="Proteomes" id="UP001221757"/>
    </source>
</evidence>